<reference evidence="8" key="1">
    <citation type="journal article" date="2020" name="Microb. Genom.">
        <title>Genetic diversity of clinical and environmental Mucorales isolates obtained from an investigation of mucormycosis cases among solid organ transplant recipients.</title>
        <authorList>
            <person name="Nguyen M.H."/>
            <person name="Kaul D."/>
            <person name="Muto C."/>
            <person name="Cheng S.J."/>
            <person name="Richter R.A."/>
            <person name="Bruno V.M."/>
            <person name="Liu G."/>
            <person name="Beyhan S."/>
            <person name="Sundermann A.J."/>
            <person name="Mounaud S."/>
            <person name="Pasculle A.W."/>
            <person name="Nierman W.C."/>
            <person name="Driscoll E."/>
            <person name="Cumbie R."/>
            <person name="Clancy C.J."/>
            <person name="Dupont C.L."/>
        </authorList>
    </citation>
    <scope>NUCLEOTIDE SEQUENCE</scope>
    <source>
        <strain evidence="8">GL11</strain>
    </source>
</reference>
<dbReference type="PANTHER" id="PTHR24346">
    <property type="entry name" value="MAP/MICROTUBULE AFFINITY-REGULATING KINASE"/>
    <property type="match status" value="1"/>
</dbReference>
<proteinExistence type="predicted"/>
<dbReference type="FunFam" id="3.30.200.20:FF:000003">
    <property type="entry name" value="Non-specific serine/threonine protein kinase"/>
    <property type="match status" value="1"/>
</dbReference>
<keyword evidence="9" id="KW-1185">Reference proteome</keyword>
<keyword evidence="5 6" id="KW-0067">ATP-binding</keyword>
<dbReference type="Proteomes" id="UP000716291">
    <property type="component" value="Unassembled WGS sequence"/>
</dbReference>
<name>A0A9P6X472_RHIOR</name>
<dbReference type="SUPFAM" id="SSF56112">
    <property type="entry name" value="Protein kinase-like (PK-like)"/>
    <property type="match status" value="1"/>
</dbReference>
<dbReference type="GO" id="GO:0005524">
    <property type="term" value="F:ATP binding"/>
    <property type="evidence" value="ECO:0007669"/>
    <property type="project" value="UniProtKB-UniRule"/>
</dbReference>
<dbReference type="EMBL" id="JAANQT010001500">
    <property type="protein sequence ID" value="KAG1304916.1"/>
    <property type="molecule type" value="Genomic_DNA"/>
</dbReference>
<dbReference type="GO" id="GO:0035556">
    <property type="term" value="P:intracellular signal transduction"/>
    <property type="evidence" value="ECO:0007669"/>
    <property type="project" value="TreeGrafter"/>
</dbReference>
<dbReference type="InterPro" id="IPR011009">
    <property type="entry name" value="Kinase-like_dom_sf"/>
</dbReference>
<organism evidence="8 9">
    <name type="scientific">Rhizopus oryzae</name>
    <name type="common">Mucormycosis agent</name>
    <name type="synonym">Rhizopus arrhizus var. delemar</name>
    <dbReference type="NCBI Taxonomy" id="64495"/>
    <lineage>
        <taxon>Eukaryota</taxon>
        <taxon>Fungi</taxon>
        <taxon>Fungi incertae sedis</taxon>
        <taxon>Mucoromycota</taxon>
        <taxon>Mucoromycotina</taxon>
        <taxon>Mucoromycetes</taxon>
        <taxon>Mucorales</taxon>
        <taxon>Mucorineae</taxon>
        <taxon>Rhizopodaceae</taxon>
        <taxon>Rhizopus</taxon>
    </lineage>
</organism>
<dbReference type="PANTHER" id="PTHR24346:SF110">
    <property type="entry name" value="NON-SPECIFIC SERINE_THREONINE PROTEIN KINASE"/>
    <property type="match status" value="1"/>
</dbReference>
<keyword evidence="2" id="KW-0808">Transferase</keyword>
<keyword evidence="3 6" id="KW-0547">Nucleotide-binding</keyword>
<evidence type="ECO:0000256" key="6">
    <source>
        <dbReference type="PROSITE-ProRule" id="PRU10141"/>
    </source>
</evidence>
<protein>
    <recommendedName>
        <fullName evidence="7">Protein kinase domain-containing protein</fullName>
    </recommendedName>
</protein>
<gene>
    <name evidence="8" type="ORF">G6F64_008795</name>
</gene>
<comment type="caution">
    <text evidence="8">The sequence shown here is derived from an EMBL/GenBank/DDBJ whole genome shotgun (WGS) entry which is preliminary data.</text>
</comment>
<dbReference type="GO" id="GO:0005737">
    <property type="term" value="C:cytoplasm"/>
    <property type="evidence" value="ECO:0007669"/>
    <property type="project" value="TreeGrafter"/>
</dbReference>
<dbReference type="GO" id="GO:0004674">
    <property type="term" value="F:protein serine/threonine kinase activity"/>
    <property type="evidence" value="ECO:0007669"/>
    <property type="project" value="UniProtKB-KW"/>
</dbReference>
<dbReference type="PROSITE" id="PS50011">
    <property type="entry name" value="PROTEIN_KINASE_DOM"/>
    <property type="match status" value="1"/>
</dbReference>
<accession>A0A9P6X472</accession>
<feature type="domain" description="Protein kinase" evidence="7">
    <location>
        <begin position="23"/>
        <end position="114"/>
    </location>
</feature>
<evidence type="ECO:0000256" key="3">
    <source>
        <dbReference type="ARBA" id="ARBA00022741"/>
    </source>
</evidence>
<evidence type="ECO:0000313" key="8">
    <source>
        <dbReference type="EMBL" id="KAG1304916.1"/>
    </source>
</evidence>
<dbReference type="InterPro" id="IPR000719">
    <property type="entry name" value="Prot_kinase_dom"/>
</dbReference>
<dbReference type="InterPro" id="IPR017441">
    <property type="entry name" value="Protein_kinase_ATP_BS"/>
</dbReference>
<evidence type="ECO:0000259" key="7">
    <source>
        <dbReference type="PROSITE" id="PS50011"/>
    </source>
</evidence>
<feature type="binding site" evidence="6">
    <location>
        <position position="56"/>
    </location>
    <ligand>
        <name>ATP</name>
        <dbReference type="ChEBI" id="CHEBI:30616"/>
    </ligand>
</feature>
<sequence>MIPMDKSNHDLPKRKTSARLGPFLLLKTLGVGEFGKVKMGKHVETDQKVAVKLVKKEDIDSLTQLDKIRMEIDILKTLNHPYIVKLLTVNETESCIGIVLEYAEGNLLCIQCII</sequence>
<dbReference type="PROSITE" id="PS00107">
    <property type="entry name" value="PROTEIN_KINASE_ATP"/>
    <property type="match status" value="1"/>
</dbReference>
<dbReference type="AlphaFoldDB" id="A0A9P6X472"/>
<evidence type="ECO:0000256" key="4">
    <source>
        <dbReference type="ARBA" id="ARBA00022777"/>
    </source>
</evidence>
<evidence type="ECO:0000256" key="5">
    <source>
        <dbReference type="ARBA" id="ARBA00022840"/>
    </source>
</evidence>
<keyword evidence="4" id="KW-0418">Kinase</keyword>
<evidence type="ECO:0000256" key="1">
    <source>
        <dbReference type="ARBA" id="ARBA00022527"/>
    </source>
</evidence>
<evidence type="ECO:0000256" key="2">
    <source>
        <dbReference type="ARBA" id="ARBA00022679"/>
    </source>
</evidence>
<dbReference type="Pfam" id="PF00069">
    <property type="entry name" value="Pkinase"/>
    <property type="match status" value="1"/>
</dbReference>
<keyword evidence="1" id="KW-0723">Serine/threonine-protein kinase</keyword>
<dbReference type="OrthoDB" id="193931at2759"/>
<dbReference type="Gene3D" id="3.30.200.20">
    <property type="entry name" value="Phosphorylase Kinase, domain 1"/>
    <property type="match status" value="1"/>
</dbReference>
<evidence type="ECO:0000313" key="9">
    <source>
        <dbReference type="Proteomes" id="UP000716291"/>
    </source>
</evidence>